<evidence type="ECO:0008006" key="3">
    <source>
        <dbReference type="Google" id="ProtNLM"/>
    </source>
</evidence>
<reference evidence="1 2" key="1">
    <citation type="submission" date="2024-11" db="EMBL/GenBank/DDBJ databases">
        <title>Chromosome-level genome assembly of the freshwater bivalve Anodonta woodiana.</title>
        <authorList>
            <person name="Chen X."/>
        </authorList>
    </citation>
    <scope>NUCLEOTIDE SEQUENCE [LARGE SCALE GENOMIC DNA]</scope>
    <source>
        <strain evidence="1">MN2024</strain>
        <tissue evidence="1">Gills</tissue>
    </source>
</reference>
<keyword evidence="2" id="KW-1185">Reference proteome</keyword>
<proteinExistence type="predicted"/>
<dbReference type="EMBL" id="JBJQND010000013">
    <property type="protein sequence ID" value="KAL3856967.1"/>
    <property type="molecule type" value="Genomic_DNA"/>
</dbReference>
<accession>A0ABD3V5T0</accession>
<dbReference type="AlphaFoldDB" id="A0ABD3V5T0"/>
<evidence type="ECO:0000313" key="1">
    <source>
        <dbReference type="EMBL" id="KAL3856967.1"/>
    </source>
</evidence>
<evidence type="ECO:0000313" key="2">
    <source>
        <dbReference type="Proteomes" id="UP001634394"/>
    </source>
</evidence>
<organism evidence="1 2">
    <name type="scientific">Sinanodonta woodiana</name>
    <name type="common">Chinese pond mussel</name>
    <name type="synonym">Anodonta woodiana</name>
    <dbReference type="NCBI Taxonomy" id="1069815"/>
    <lineage>
        <taxon>Eukaryota</taxon>
        <taxon>Metazoa</taxon>
        <taxon>Spiralia</taxon>
        <taxon>Lophotrochozoa</taxon>
        <taxon>Mollusca</taxon>
        <taxon>Bivalvia</taxon>
        <taxon>Autobranchia</taxon>
        <taxon>Heteroconchia</taxon>
        <taxon>Palaeoheterodonta</taxon>
        <taxon>Unionida</taxon>
        <taxon>Unionoidea</taxon>
        <taxon>Unionidae</taxon>
        <taxon>Unioninae</taxon>
        <taxon>Sinanodonta</taxon>
    </lineage>
</organism>
<name>A0ABD3V5T0_SINWO</name>
<dbReference type="Proteomes" id="UP001634394">
    <property type="component" value="Unassembled WGS sequence"/>
</dbReference>
<comment type="caution">
    <text evidence="1">The sequence shown here is derived from an EMBL/GenBank/DDBJ whole genome shotgun (WGS) entry which is preliminary data.</text>
</comment>
<gene>
    <name evidence="1" type="ORF">ACJMK2_011673</name>
</gene>
<sequence length="123" mass="14143">MQNGPFPCFLTEQELEALLSQNVSSVQVKFRDGVNRLGFVDLMRRKKCIKYLFRPSARSTLTQRKLIHVLKPVFSDIRGTEKAKVTLDKILQFVTASAEILDLGYYMPPNIEFLYDGSMLPRN</sequence>
<protein>
    <recommendedName>
        <fullName evidence="3">LAGLIDADG homing endonuclease</fullName>
    </recommendedName>
</protein>